<dbReference type="InterPro" id="IPR050256">
    <property type="entry name" value="Glycosyltransferase_2"/>
</dbReference>
<evidence type="ECO:0000259" key="1">
    <source>
        <dbReference type="Pfam" id="PF00535"/>
    </source>
</evidence>
<dbReference type="EMBL" id="MHSA01000024">
    <property type="protein sequence ID" value="OHA33780.1"/>
    <property type="molecule type" value="Genomic_DNA"/>
</dbReference>
<dbReference type="PANTHER" id="PTHR48090:SF7">
    <property type="entry name" value="RFBJ PROTEIN"/>
    <property type="match status" value="1"/>
</dbReference>
<dbReference type="PANTHER" id="PTHR48090">
    <property type="entry name" value="UNDECAPRENYL-PHOSPHATE 4-DEOXY-4-FORMAMIDO-L-ARABINOSE TRANSFERASE-RELATED"/>
    <property type="match status" value="1"/>
</dbReference>
<comment type="caution">
    <text evidence="2">The sequence shown here is derived from an EMBL/GenBank/DDBJ whole genome shotgun (WGS) entry which is preliminary data.</text>
</comment>
<accession>A0A1G2NCF6</accession>
<dbReference type="Pfam" id="PF00535">
    <property type="entry name" value="Glycos_transf_2"/>
    <property type="match status" value="1"/>
</dbReference>
<dbReference type="Proteomes" id="UP000177797">
    <property type="component" value="Unassembled WGS sequence"/>
</dbReference>
<organism evidence="2 3">
    <name type="scientific">Candidatus Taylorbacteria bacterium RIFCSPLOWO2_01_FULL_48_100</name>
    <dbReference type="NCBI Taxonomy" id="1802322"/>
    <lineage>
        <taxon>Bacteria</taxon>
        <taxon>Candidatus Tayloriibacteriota</taxon>
    </lineage>
</organism>
<evidence type="ECO:0000313" key="2">
    <source>
        <dbReference type="EMBL" id="OHA33780.1"/>
    </source>
</evidence>
<sequence>MNQLLSIIVPAYNEEKTIACVLARLIALPFANGTLEIIVVNDGSTDRTEEILQPYLPHIIYLSYPQNRGKGAAIRTGLNKAIGTYTIVQDADAEYAPEEIQTLFAKLQNRPDTDAIYGSRNLASTGRGYKHYVLGAWLLTKCVNLFFRAHLTDTYTCYKLMRTDLFRSLHLTNNGFEVEMEITARLLKNKKKIIEAPISYAPRPFQEGKKIRARDGIRGLTTLLRIVLE</sequence>
<dbReference type="SUPFAM" id="SSF53448">
    <property type="entry name" value="Nucleotide-diphospho-sugar transferases"/>
    <property type="match status" value="1"/>
</dbReference>
<dbReference type="Gene3D" id="3.90.550.10">
    <property type="entry name" value="Spore Coat Polysaccharide Biosynthesis Protein SpsA, Chain A"/>
    <property type="match status" value="1"/>
</dbReference>
<reference evidence="2 3" key="1">
    <citation type="journal article" date="2016" name="Nat. Commun.">
        <title>Thousands of microbial genomes shed light on interconnected biogeochemical processes in an aquifer system.</title>
        <authorList>
            <person name="Anantharaman K."/>
            <person name="Brown C.T."/>
            <person name="Hug L.A."/>
            <person name="Sharon I."/>
            <person name="Castelle C.J."/>
            <person name="Probst A.J."/>
            <person name="Thomas B.C."/>
            <person name="Singh A."/>
            <person name="Wilkins M.J."/>
            <person name="Karaoz U."/>
            <person name="Brodie E.L."/>
            <person name="Williams K.H."/>
            <person name="Hubbard S.S."/>
            <person name="Banfield J.F."/>
        </authorList>
    </citation>
    <scope>NUCLEOTIDE SEQUENCE [LARGE SCALE GENOMIC DNA]</scope>
</reference>
<dbReference type="AlphaFoldDB" id="A0A1G2NCF6"/>
<dbReference type="InterPro" id="IPR001173">
    <property type="entry name" value="Glyco_trans_2-like"/>
</dbReference>
<dbReference type="CDD" id="cd04179">
    <property type="entry name" value="DPM_DPG-synthase_like"/>
    <property type="match status" value="1"/>
</dbReference>
<name>A0A1G2NCF6_9BACT</name>
<evidence type="ECO:0000313" key="3">
    <source>
        <dbReference type="Proteomes" id="UP000177797"/>
    </source>
</evidence>
<gene>
    <name evidence="2" type="ORF">A2938_00530</name>
</gene>
<proteinExistence type="predicted"/>
<feature type="domain" description="Glycosyltransferase 2-like" evidence="1">
    <location>
        <begin position="6"/>
        <end position="167"/>
    </location>
</feature>
<protein>
    <recommendedName>
        <fullName evidence="1">Glycosyltransferase 2-like domain-containing protein</fullName>
    </recommendedName>
</protein>
<dbReference type="InterPro" id="IPR029044">
    <property type="entry name" value="Nucleotide-diphossugar_trans"/>
</dbReference>